<dbReference type="SUPFAM" id="SSF53335">
    <property type="entry name" value="S-adenosyl-L-methionine-dependent methyltransferases"/>
    <property type="match status" value="1"/>
</dbReference>
<dbReference type="Pfam" id="PF13489">
    <property type="entry name" value="Methyltransf_23"/>
    <property type="match status" value="1"/>
</dbReference>
<keyword evidence="2" id="KW-1185">Reference proteome</keyword>
<dbReference type="OrthoDB" id="4106400at2759"/>
<proteinExistence type="predicted"/>
<organism evidence="1 2">
    <name type="scientific">Exophiala aquamarina CBS 119918</name>
    <dbReference type="NCBI Taxonomy" id="1182545"/>
    <lineage>
        <taxon>Eukaryota</taxon>
        <taxon>Fungi</taxon>
        <taxon>Dikarya</taxon>
        <taxon>Ascomycota</taxon>
        <taxon>Pezizomycotina</taxon>
        <taxon>Eurotiomycetes</taxon>
        <taxon>Chaetothyriomycetidae</taxon>
        <taxon>Chaetothyriales</taxon>
        <taxon>Herpotrichiellaceae</taxon>
        <taxon>Exophiala</taxon>
    </lineage>
</organism>
<dbReference type="HOGENOM" id="CLU_010595_7_1_1"/>
<dbReference type="PANTHER" id="PTHR43591">
    <property type="entry name" value="METHYLTRANSFERASE"/>
    <property type="match status" value="1"/>
</dbReference>
<dbReference type="GeneID" id="25287898"/>
<dbReference type="CDD" id="cd02440">
    <property type="entry name" value="AdoMet_MTases"/>
    <property type="match status" value="1"/>
</dbReference>
<evidence type="ECO:0000313" key="1">
    <source>
        <dbReference type="EMBL" id="KEF50943.1"/>
    </source>
</evidence>
<evidence type="ECO:0000313" key="2">
    <source>
        <dbReference type="Proteomes" id="UP000027920"/>
    </source>
</evidence>
<dbReference type="GO" id="GO:0008168">
    <property type="term" value="F:methyltransferase activity"/>
    <property type="evidence" value="ECO:0007669"/>
    <property type="project" value="TreeGrafter"/>
</dbReference>
<accession>A0A072NV60</accession>
<gene>
    <name evidence="1" type="ORF">A1O9_13005</name>
</gene>
<dbReference type="AlphaFoldDB" id="A0A072NV60"/>
<name>A0A072NV60_9EURO</name>
<dbReference type="RefSeq" id="XP_013253533.1">
    <property type="nucleotide sequence ID" value="XM_013398079.1"/>
</dbReference>
<dbReference type="Proteomes" id="UP000027920">
    <property type="component" value="Unassembled WGS sequence"/>
</dbReference>
<dbReference type="Gene3D" id="3.40.50.150">
    <property type="entry name" value="Vaccinia Virus protein VP39"/>
    <property type="match status" value="1"/>
</dbReference>
<dbReference type="PANTHER" id="PTHR43591:SF10">
    <property type="entry name" value="ABC TRANSMEMBRANE TYPE-1 DOMAIN-CONTAINING PROTEIN-RELATED"/>
    <property type="match status" value="1"/>
</dbReference>
<evidence type="ECO:0008006" key="3">
    <source>
        <dbReference type="Google" id="ProtNLM"/>
    </source>
</evidence>
<dbReference type="STRING" id="1182545.A0A072NV60"/>
<comment type="caution">
    <text evidence="1">The sequence shown here is derived from an EMBL/GenBank/DDBJ whole genome shotgun (WGS) entry which is preliminary data.</text>
</comment>
<dbReference type="VEuPathDB" id="FungiDB:A1O9_13005"/>
<sequence>MVEDTNILASTPTYLCDYRDTPLDYADLLQPNDEQEQDRLDMLHHIYRLVLGGKLYTIPLVSPQRVLDIGTGTGLWALQFAEWGLICYARYSVLTWFQRVSRGRSNRTAPNCRFIIDDLEQNWAYPTGKSFNYIHQRSLSGSIGDWTRLYKQALANLQPNGWLEIQEFEVWFYSQKPGGLPKDSAITKWQNLIDEGSLQLGRRLNYACCFKNHLEEAGFVDIQTQVFKAPIGAWPKDRKLRDIGIFLQAQMSRALEAVTLGYFTRALGWSELETKVFLAQVRNEFNDRSQHLYTFCWFVSGRRPMDTSNII</sequence>
<protein>
    <recommendedName>
        <fullName evidence="3">Methyltransferase domain-containing protein</fullName>
    </recommendedName>
</protein>
<reference evidence="1 2" key="1">
    <citation type="submission" date="2013-03" db="EMBL/GenBank/DDBJ databases">
        <title>The Genome Sequence of Exophiala aquamarina CBS 119918.</title>
        <authorList>
            <consortium name="The Broad Institute Genomics Platform"/>
            <person name="Cuomo C."/>
            <person name="de Hoog S."/>
            <person name="Gorbushina A."/>
            <person name="Walker B."/>
            <person name="Young S.K."/>
            <person name="Zeng Q."/>
            <person name="Gargeya S."/>
            <person name="Fitzgerald M."/>
            <person name="Haas B."/>
            <person name="Abouelleil A."/>
            <person name="Allen A.W."/>
            <person name="Alvarado L."/>
            <person name="Arachchi H.M."/>
            <person name="Berlin A.M."/>
            <person name="Chapman S.B."/>
            <person name="Gainer-Dewar J."/>
            <person name="Goldberg J."/>
            <person name="Griggs A."/>
            <person name="Gujja S."/>
            <person name="Hansen M."/>
            <person name="Howarth C."/>
            <person name="Imamovic A."/>
            <person name="Ireland A."/>
            <person name="Larimer J."/>
            <person name="McCowan C."/>
            <person name="Murphy C."/>
            <person name="Pearson M."/>
            <person name="Poon T.W."/>
            <person name="Priest M."/>
            <person name="Roberts A."/>
            <person name="Saif S."/>
            <person name="Shea T."/>
            <person name="Sisk P."/>
            <person name="Sykes S."/>
            <person name="Wortman J."/>
            <person name="Nusbaum C."/>
            <person name="Birren B."/>
        </authorList>
    </citation>
    <scope>NUCLEOTIDE SEQUENCE [LARGE SCALE GENOMIC DNA]</scope>
    <source>
        <strain evidence="1 2">CBS 119918</strain>
    </source>
</reference>
<dbReference type="InterPro" id="IPR029063">
    <property type="entry name" value="SAM-dependent_MTases_sf"/>
</dbReference>
<dbReference type="EMBL" id="AMGV01000041">
    <property type="protein sequence ID" value="KEF50943.1"/>
    <property type="molecule type" value="Genomic_DNA"/>
</dbReference>